<evidence type="ECO:0008006" key="3">
    <source>
        <dbReference type="Google" id="ProtNLM"/>
    </source>
</evidence>
<name>A0A932ML31_UNCTE</name>
<comment type="caution">
    <text evidence="1">The sequence shown here is derived from an EMBL/GenBank/DDBJ whole genome shotgun (WGS) entry which is preliminary data.</text>
</comment>
<gene>
    <name evidence="1" type="ORF">HYZ11_03900</name>
</gene>
<reference evidence="1" key="1">
    <citation type="submission" date="2020-07" db="EMBL/GenBank/DDBJ databases">
        <title>Huge and variable diversity of episymbiotic CPR bacteria and DPANN archaea in groundwater ecosystems.</title>
        <authorList>
            <person name="He C.Y."/>
            <person name="Keren R."/>
            <person name="Whittaker M."/>
            <person name="Farag I.F."/>
            <person name="Doudna J."/>
            <person name="Cate J.H.D."/>
            <person name="Banfield J.F."/>
        </authorList>
    </citation>
    <scope>NUCLEOTIDE SEQUENCE</scope>
    <source>
        <strain evidence="1">NC_groundwater_763_Ag_S-0.2um_68_21</strain>
    </source>
</reference>
<organism evidence="1 2">
    <name type="scientific">Tectimicrobiota bacterium</name>
    <dbReference type="NCBI Taxonomy" id="2528274"/>
    <lineage>
        <taxon>Bacteria</taxon>
        <taxon>Pseudomonadati</taxon>
        <taxon>Nitrospinota/Tectimicrobiota group</taxon>
        <taxon>Candidatus Tectimicrobiota</taxon>
    </lineage>
</organism>
<dbReference type="AlphaFoldDB" id="A0A932ML31"/>
<dbReference type="EMBL" id="JACPUR010000010">
    <property type="protein sequence ID" value="MBI3126729.1"/>
    <property type="molecule type" value="Genomic_DNA"/>
</dbReference>
<protein>
    <recommendedName>
        <fullName evidence="3">Holin</fullName>
    </recommendedName>
</protein>
<proteinExistence type="predicted"/>
<sequence>MLNPKTTLPGYLILAASVLSFAAKILAGGVDAAAIQDILAALAGIGLISARDGGH</sequence>
<evidence type="ECO:0000313" key="1">
    <source>
        <dbReference type="EMBL" id="MBI3126729.1"/>
    </source>
</evidence>
<accession>A0A932ML31</accession>
<dbReference type="Proteomes" id="UP000782312">
    <property type="component" value="Unassembled WGS sequence"/>
</dbReference>
<evidence type="ECO:0000313" key="2">
    <source>
        <dbReference type="Proteomes" id="UP000782312"/>
    </source>
</evidence>